<keyword evidence="4 7" id="KW-1133">Transmembrane helix</keyword>
<evidence type="ECO:0000256" key="4">
    <source>
        <dbReference type="ARBA" id="ARBA00022989"/>
    </source>
</evidence>
<reference evidence="8" key="1">
    <citation type="journal article" date="2020" name="mSystems">
        <title>Genome- and Community-Level Interaction Insights into Carbon Utilization and Element Cycling Functions of Hydrothermarchaeota in Hydrothermal Sediment.</title>
        <authorList>
            <person name="Zhou Z."/>
            <person name="Liu Y."/>
            <person name="Xu W."/>
            <person name="Pan J."/>
            <person name="Luo Z.H."/>
            <person name="Li M."/>
        </authorList>
    </citation>
    <scope>NUCLEOTIDE SEQUENCE [LARGE SCALE GENOMIC DNA]</scope>
    <source>
        <strain evidence="8">SpSt-769</strain>
    </source>
</reference>
<feature type="region of interest" description="Disordered" evidence="6">
    <location>
        <begin position="1"/>
        <end position="24"/>
    </location>
</feature>
<dbReference type="AlphaFoldDB" id="A0A7C4EVX7"/>
<feature type="transmembrane region" description="Helical" evidence="7">
    <location>
        <begin position="198"/>
        <end position="215"/>
    </location>
</feature>
<feature type="transmembrane region" description="Helical" evidence="7">
    <location>
        <begin position="60"/>
        <end position="80"/>
    </location>
</feature>
<dbReference type="GO" id="GO:0005886">
    <property type="term" value="C:plasma membrane"/>
    <property type="evidence" value="ECO:0007669"/>
    <property type="project" value="UniProtKB-SubCell"/>
</dbReference>
<keyword evidence="3 7" id="KW-0812">Transmembrane</keyword>
<evidence type="ECO:0000256" key="2">
    <source>
        <dbReference type="ARBA" id="ARBA00022475"/>
    </source>
</evidence>
<evidence type="ECO:0000256" key="5">
    <source>
        <dbReference type="ARBA" id="ARBA00023136"/>
    </source>
</evidence>
<gene>
    <name evidence="8" type="ORF">ENV54_01910</name>
</gene>
<feature type="transmembrane region" description="Helical" evidence="7">
    <location>
        <begin position="290"/>
        <end position="309"/>
    </location>
</feature>
<feature type="transmembrane region" description="Helical" evidence="7">
    <location>
        <begin position="329"/>
        <end position="357"/>
    </location>
</feature>
<sequence>MRRGIHFGTTASTSRGVEESGNDWMSGMNVVNGGESGRPKSQTSEAETAALKPYRVVRSVLIFAAIGAILYAAVALSSNYDAVVSALFSFPVAYLGLVIVLVFVGWFVRGVRFHYYLVQCGEPIPLWYAVSALLAGFALTGTPGKVGEAVKGVFLKEDYEVPVTRTVGILVIERLMDLWGVLFLGSFSFLMFTGWVSLFLICAGIVVGAAVFLCVEQLYRPVLERLAHFRFFSWIAQRLLETLLTGKELLTWRIFVIGLALSVVAWGMESVCMYLIMVGLHLPGSLLEANFVYCFSTLVGAISMLPGGIGGAEAGMMGLLSFLGVSYGAAIPAVILIRLCTLWLAVFVGCIFMWYFLMRASPERKA</sequence>
<comment type="caution">
    <text evidence="8">The sequence shown here is derived from an EMBL/GenBank/DDBJ whole genome shotgun (WGS) entry which is preliminary data.</text>
</comment>
<keyword evidence="5 7" id="KW-0472">Membrane</keyword>
<dbReference type="PANTHER" id="PTHR39087">
    <property type="entry name" value="UPF0104 MEMBRANE PROTEIN MJ1595"/>
    <property type="match status" value="1"/>
</dbReference>
<dbReference type="NCBIfam" id="TIGR00374">
    <property type="entry name" value="flippase-like domain"/>
    <property type="match status" value="1"/>
</dbReference>
<evidence type="ECO:0000256" key="7">
    <source>
        <dbReference type="SAM" id="Phobius"/>
    </source>
</evidence>
<evidence type="ECO:0000256" key="6">
    <source>
        <dbReference type="SAM" id="MobiDB-lite"/>
    </source>
</evidence>
<dbReference type="EMBL" id="DTGT01000059">
    <property type="protein sequence ID" value="HGH60035.1"/>
    <property type="molecule type" value="Genomic_DNA"/>
</dbReference>
<evidence type="ECO:0000256" key="3">
    <source>
        <dbReference type="ARBA" id="ARBA00022692"/>
    </source>
</evidence>
<comment type="subcellular location">
    <subcellularLocation>
        <location evidence="1">Cell membrane</location>
        <topology evidence="1">Multi-pass membrane protein</topology>
    </subcellularLocation>
</comment>
<name>A0A7C4EVX7_9BACT</name>
<dbReference type="Pfam" id="PF03706">
    <property type="entry name" value="LPG_synthase_TM"/>
    <property type="match status" value="1"/>
</dbReference>
<feature type="transmembrane region" description="Helical" evidence="7">
    <location>
        <begin position="86"/>
        <end position="108"/>
    </location>
</feature>
<dbReference type="PANTHER" id="PTHR39087:SF2">
    <property type="entry name" value="UPF0104 MEMBRANE PROTEIN MJ1595"/>
    <property type="match status" value="1"/>
</dbReference>
<organism evidence="8">
    <name type="scientific">Desulfomonile tiedjei</name>
    <dbReference type="NCBI Taxonomy" id="2358"/>
    <lineage>
        <taxon>Bacteria</taxon>
        <taxon>Pseudomonadati</taxon>
        <taxon>Thermodesulfobacteriota</taxon>
        <taxon>Desulfomonilia</taxon>
        <taxon>Desulfomonilales</taxon>
        <taxon>Desulfomonilaceae</taxon>
        <taxon>Desulfomonile</taxon>
    </lineage>
</organism>
<dbReference type="InterPro" id="IPR022791">
    <property type="entry name" value="L-PG_synthase/AglD"/>
</dbReference>
<accession>A0A7C4EVX7</accession>
<evidence type="ECO:0000256" key="1">
    <source>
        <dbReference type="ARBA" id="ARBA00004651"/>
    </source>
</evidence>
<evidence type="ECO:0000313" key="8">
    <source>
        <dbReference type="EMBL" id="HGH60035.1"/>
    </source>
</evidence>
<keyword evidence="2" id="KW-1003">Cell membrane</keyword>
<proteinExistence type="predicted"/>
<protein>
    <submittedName>
        <fullName evidence="8">Flippase-like domain-containing protein</fullName>
    </submittedName>
</protein>
<feature type="transmembrane region" description="Helical" evidence="7">
    <location>
        <begin position="252"/>
        <end position="278"/>
    </location>
</feature>